<proteinExistence type="predicted"/>
<dbReference type="Proteomes" id="UP000003026">
    <property type="component" value="Unassembled WGS sequence"/>
</dbReference>
<name>J0JFM2_HELPX</name>
<comment type="caution">
    <text evidence="1">The sequence shown here is derived from an EMBL/GenBank/DDBJ whole genome shotgun (WGS) entry which is preliminary data.</text>
</comment>
<sequence>MLKGRAISSSSLKSKFSLIRLDQTALKGGFFGGLGGFRGE</sequence>
<dbReference type="PATRIC" id="fig|992028.3.peg.625"/>
<evidence type="ECO:0000313" key="2">
    <source>
        <dbReference type="Proteomes" id="UP000003026"/>
    </source>
</evidence>
<protein>
    <submittedName>
        <fullName evidence="1">Uncharacterized protein</fullName>
    </submittedName>
</protein>
<organism evidence="1 2">
    <name type="scientific">Helicobacter pylori NQ4044</name>
    <dbReference type="NCBI Taxonomy" id="992028"/>
    <lineage>
        <taxon>Bacteria</taxon>
        <taxon>Pseudomonadati</taxon>
        <taxon>Campylobacterota</taxon>
        <taxon>Epsilonproteobacteria</taxon>
        <taxon>Campylobacterales</taxon>
        <taxon>Helicobacteraceae</taxon>
        <taxon>Helicobacter</taxon>
    </lineage>
</organism>
<dbReference type="AlphaFoldDB" id="J0JFM2"/>
<gene>
    <name evidence="1" type="ORF">HPNQ4044_0639</name>
</gene>
<evidence type="ECO:0000313" key="1">
    <source>
        <dbReference type="EMBL" id="EJB36955.1"/>
    </source>
</evidence>
<reference evidence="1 2" key="1">
    <citation type="submission" date="2012-04" db="EMBL/GenBank/DDBJ databases">
        <title>Genome sequence of Helicobacter pylori NQ4044.</title>
        <authorList>
            <person name="Blanchard T.G."/>
            <person name="Czinn S.J."/>
            <person name="McCracken C."/>
            <person name="Abolude K."/>
            <person name="Maroo A."/>
            <person name="Santana-Cruz I."/>
            <person name="Tallon L.J."/>
            <person name="Ficke F.W.F."/>
        </authorList>
    </citation>
    <scope>NUCLEOTIDE SEQUENCE [LARGE SCALE GENOMIC DNA]</scope>
    <source>
        <strain evidence="1 2">NQ4044</strain>
    </source>
</reference>
<dbReference type="EMBL" id="AKNW01000004">
    <property type="protein sequence ID" value="EJB36955.1"/>
    <property type="molecule type" value="Genomic_DNA"/>
</dbReference>
<accession>J0JFM2</accession>